<dbReference type="AlphaFoldDB" id="A0A1K2HF75"/>
<dbReference type="EC" id="3.1.3.48" evidence="5"/>
<evidence type="ECO:0000256" key="1">
    <source>
        <dbReference type="ARBA" id="ARBA00005750"/>
    </source>
</evidence>
<dbReference type="PANTHER" id="PTHR39181:SF1">
    <property type="entry name" value="TYROSINE-PROTEIN PHOSPHATASE YWQE"/>
    <property type="match status" value="1"/>
</dbReference>
<name>A0A1K2HF75_9LACT</name>
<dbReference type="Proteomes" id="UP000218979">
    <property type="component" value="Unassembled WGS sequence"/>
</dbReference>
<reference evidence="7 8" key="2">
    <citation type="submission" date="2016-11" db="EMBL/GenBank/DDBJ databases">
        <authorList>
            <person name="Jaros S."/>
            <person name="Januszkiewicz K."/>
            <person name="Wedrychowicz H."/>
        </authorList>
    </citation>
    <scope>NUCLEOTIDE SEQUENCE [LARGE SCALE GENOMIC DNA]</scope>
    <source>
        <strain evidence="7 8">DSM 22330</strain>
    </source>
</reference>
<evidence type="ECO:0000256" key="5">
    <source>
        <dbReference type="PIRNR" id="PIRNR016557"/>
    </source>
</evidence>
<dbReference type="EMBL" id="JXJT01000031">
    <property type="protein sequence ID" value="PCS00042.1"/>
    <property type="molecule type" value="Genomic_DNA"/>
</dbReference>
<evidence type="ECO:0000313" key="7">
    <source>
        <dbReference type="EMBL" id="SFZ75430.1"/>
    </source>
</evidence>
<evidence type="ECO:0000313" key="8">
    <source>
        <dbReference type="Proteomes" id="UP000185655"/>
    </source>
</evidence>
<evidence type="ECO:0000313" key="9">
    <source>
        <dbReference type="Proteomes" id="UP000218979"/>
    </source>
</evidence>
<comment type="similarity">
    <text evidence="1 5">Belongs to the metallo-dependent hydrolases superfamily. CpsB/CapC family.</text>
</comment>
<evidence type="ECO:0000256" key="4">
    <source>
        <dbReference type="ARBA" id="ARBA00051722"/>
    </source>
</evidence>
<dbReference type="PANTHER" id="PTHR39181">
    <property type="entry name" value="TYROSINE-PROTEIN PHOSPHATASE YWQE"/>
    <property type="match status" value="1"/>
</dbReference>
<keyword evidence="9" id="KW-1185">Reference proteome</keyword>
<dbReference type="PIRSF" id="PIRSF016557">
    <property type="entry name" value="Caps_synth_CpsB"/>
    <property type="match status" value="1"/>
</dbReference>
<gene>
    <name evidence="6" type="ORF">RR45_GL001391</name>
    <name evidence="7" type="ORF">SAMN02746068_01553</name>
</gene>
<dbReference type="OrthoDB" id="9788539at2"/>
<dbReference type="Gene3D" id="3.20.20.140">
    <property type="entry name" value="Metal-dependent hydrolases"/>
    <property type="match status" value="1"/>
</dbReference>
<dbReference type="GO" id="GO:0004725">
    <property type="term" value="F:protein tyrosine phosphatase activity"/>
    <property type="evidence" value="ECO:0007669"/>
    <property type="project" value="UniProtKB-UniRule"/>
</dbReference>
<sequence>MIDLHCHILPGIDDGAHNLSDSIKMAKKAVSQGITHILCTPHHNSSYENPKSKVLLQVADLQVELTKRNIPLILYEAQEVRIFEHLMSEIDQDDILFADVSDRYLMLEFPTESIPDYTNQLVRQLINRGITPIIVHPERYKLFQSNPALLENYLRMGCLAQLTAPSIVGAYGKKIQKLSHYFVKNSMIQMLGSDAHNVDSRNFYLAEAYEIIKKEYGEGKIDYYDRVAKDIINGDNISLRRFRG</sequence>
<dbReference type="Pfam" id="PF19567">
    <property type="entry name" value="CpsB_CapC"/>
    <property type="match status" value="1"/>
</dbReference>
<dbReference type="GO" id="GO:0030145">
    <property type="term" value="F:manganese ion binding"/>
    <property type="evidence" value="ECO:0007669"/>
    <property type="project" value="UniProtKB-UniRule"/>
</dbReference>
<dbReference type="SUPFAM" id="SSF89550">
    <property type="entry name" value="PHP domain-like"/>
    <property type="match status" value="1"/>
</dbReference>
<keyword evidence="3 5" id="KW-0904">Protein phosphatase</keyword>
<dbReference type="InterPro" id="IPR016667">
    <property type="entry name" value="Caps_polysacc_synth_CpsB/CapC"/>
</dbReference>
<keyword evidence="2 5" id="KW-0378">Hydrolase</keyword>
<evidence type="ECO:0000256" key="2">
    <source>
        <dbReference type="ARBA" id="ARBA00022801"/>
    </source>
</evidence>
<proteinExistence type="inferred from homology"/>
<protein>
    <recommendedName>
        <fullName evidence="5">Tyrosine-protein phosphatase</fullName>
        <ecNumber evidence="5">3.1.3.48</ecNumber>
    </recommendedName>
</protein>
<dbReference type="Proteomes" id="UP000185655">
    <property type="component" value="Unassembled WGS sequence"/>
</dbReference>
<dbReference type="STRING" id="1122154.SAMN02746068_01553"/>
<evidence type="ECO:0000256" key="3">
    <source>
        <dbReference type="ARBA" id="ARBA00022912"/>
    </source>
</evidence>
<dbReference type="InterPro" id="IPR016195">
    <property type="entry name" value="Pol/histidinol_Pase-like"/>
</dbReference>
<dbReference type="RefSeq" id="WP_031367066.1">
    <property type="nucleotide sequence ID" value="NZ_FPKS01000009.1"/>
</dbReference>
<comment type="catalytic activity">
    <reaction evidence="4 5">
        <text>O-phospho-L-tyrosyl-[protein] + H2O = L-tyrosyl-[protein] + phosphate</text>
        <dbReference type="Rhea" id="RHEA:10684"/>
        <dbReference type="Rhea" id="RHEA-COMP:10136"/>
        <dbReference type="Rhea" id="RHEA-COMP:20101"/>
        <dbReference type="ChEBI" id="CHEBI:15377"/>
        <dbReference type="ChEBI" id="CHEBI:43474"/>
        <dbReference type="ChEBI" id="CHEBI:46858"/>
        <dbReference type="ChEBI" id="CHEBI:61978"/>
        <dbReference type="EC" id="3.1.3.48"/>
    </reaction>
</comment>
<organism evidence="7 8">
    <name type="scientific">Pseudolactococcus chungangensis CAU 28 = DSM 22330</name>
    <dbReference type="NCBI Taxonomy" id="1122154"/>
    <lineage>
        <taxon>Bacteria</taxon>
        <taxon>Bacillati</taxon>
        <taxon>Bacillota</taxon>
        <taxon>Bacilli</taxon>
        <taxon>Lactobacillales</taxon>
        <taxon>Streptococcaceae</taxon>
        <taxon>Pseudolactococcus</taxon>
    </lineage>
</organism>
<reference evidence="6 9" key="1">
    <citation type="submission" date="2014-12" db="EMBL/GenBank/DDBJ databases">
        <title>Draft genome sequences of 10 type strains of Lactococcus.</title>
        <authorList>
            <person name="Sun Z."/>
            <person name="Zhong Z."/>
            <person name="Liu W."/>
            <person name="Zhang W."/>
            <person name="Zhang H."/>
        </authorList>
    </citation>
    <scope>NUCLEOTIDE SEQUENCE [LARGE SCALE GENOMIC DNA]</scope>
    <source>
        <strain evidence="6 9">DSM 22330</strain>
    </source>
</reference>
<dbReference type="EMBL" id="FPKS01000009">
    <property type="protein sequence ID" value="SFZ75430.1"/>
    <property type="molecule type" value="Genomic_DNA"/>
</dbReference>
<evidence type="ECO:0000313" key="6">
    <source>
        <dbReference type="EMBL" id="PCS00042.1"/>
    </source>
</evidence>
<accession>A0A1K2HF75</accession>